<dbReference type="InterPro" id="IPR001188">
    <property type="entry name" value="Sperm_putr-bd"/>
</dbReference>
<keyword evidence="4" id="KW-0574">Periplasm</keyword>
<keyword evidence="7" id="KW-1185">Reference proteome</keyword>
<dbReference type="RefSeq" id="WP_092691353.1">
    <property type="nucleotide sequence ID" value="NZ_FOGU01000004.1"/>
</dbReference>
<organism evidence="6 7">
    <name type="scientific">Tranquillimonas rosea</name>
    <dbReference type="NCBI Taxonomy" id="641238"/>
    <lineage>
        <taxon>Bacteria</taxon>
        <taxon>Pseudomonadati</taxon>
        <taxon>Pseudomonadota</taxon>
        <taxon>Alphaproteobacteria</taxon>
        <taxon>Rhodobacterales</taxon>
        <taxon>Roseobacteraceae</taxon>
        <taxon>Tranquillimonas</taxon>
    </lineage>
</organism>
<evidence type="ECO:0000256" key="5">
    <source>
        <dbReference type="SAM" id="SignalP"/>
    </source>
</evidence>
<protein>
    <submittedName>
        <fullName evidence="6">Spermidine/putrescine transport system substrate-binding protein</fullName>
    </submittedName>
</protein>
<dbReference type="GO" id="GO:0019808">
    <property type="term" value="F:polyamine binding"/>
    <property type="evidence" value="ECO:0007669"/>
    <property type="project" value="InterPro"/>
</dbReference>
<dbReference type="PANTHER" id="PTHR30222:SF17">
    <property type="entry name" value="SPERMIDINE_PUTRESCINE-BINDING PERIPLASMIC PROTEIN"/>
    <property type="match status" value="1"/>
</dbReference>
<evidence type="ECO:0000256" key="3">
    <source>
        <dbReference type="ARBA" id="ARBA00022729"/>
    </source>
</evidence>
<dbReference type="STRING" id="641238.SAMN04490244_10481"/>
<dbReference type="GO" id="GO:0015846">
    <property type="term" value="P:polyamine transport"/>
    <property type="evidence" value="ECO:0007669"/>
    <property type="project" value="InterPro"/>
</dbReference>
<dbReference type="EMBL" id="FOGU01000004">
    <property type="protein sequence ID" value="SER94590.1"/>
    <property type="molecule type" value="Genomic_DNA"/>
</dbReference>
<dbReference type="AlphaFoldDB" id="A0A1H9TB99"/>
<dbReference type="InterPro" id="IPR006059">
    <property type="entry name" value="SBP"/>
</dbReference>
<dbReference type="Pfam" id="PF13416">
    <property type="entry name" value="SBP_bac_8"/>
    <property type="match status" value="1"/>
</dbReference>
<dbReference type="OrthoDB" id="6776301at2"/>
<dbReference type="Gene3D" id="3.40.190.10">
    <property type="entry name" value="Periplasmic binding protein-like II"/>
    <property type="match status" value="2"/>
</dbReference>
<feature type="signal peptide" evidence="5">
    <location>
        <begin position="1"/>
        <end position="22"/>
    </location>
</feature>
<reference evidence="6 7" key="1">
    <citation type="submission" date="2016-10" db="EMBL/GenBank/DDBJ databases">
        <authorList>
            <person name="de Groot N.N."/>
        </authorList>
    </citation>
    <scope>NUCLEOTIDE SEQUENCE [LARGE SCALE GENOMIC DNA]</scope>
    <source>
        <strain evidence="6 7">DSM 23042</strain>
    </source>
</reference>
<proteinExistence type="predicted"/>
<dbReference type="SUPFAM" id="SSF53850">
    <property type="entry name" value="Periplasmic binding protein-like II"/>
    <property type="match status" value="1"/>
</dbReference>
<feature type="chain" id="PRO_5011531647" evidence="5">
    <location>
        <begin position="23"/>
        <end position="348"/>
    </location>
</feature>
<evidence type="ECO:0000313" key="6">
    <source>
        <dbReference type="EMBL" id="SER94590.1"/>
    </source>
</evidence>
<dbReference type="GO" id="GO:0042597">
    <property type="term" value="C:periplasmic space"/>
    <property type="evidence" value="ECO:0007669"/>
    <property type="project" value="UniProtKB-SubCell"/>
</dbReference>
<sequence length="348" mass="37902">MTALARLLATSAACCLATAAAAQDDSLLVFDYPGFENPDFHSNYVEQHGDSPEFAYFGDEEEAFQKLRSGFRADVSHVCAGSVNKWIEAGILEPWDTSRIEHFGDLNSNLTGQDVTDGTEEVYFVPTDFGSTAIAYNADEVPEEDVASLDIFANPDYAGRLTLPDNVDDAYALAYLATGTTNWQDATDEQFQAASDWLREVHPNLRTYWTDPAELSQLLASGEVLAGWAWNETLPTMAEQGFPIGFAREPEQGSSLWLCGYVNLQDGEGSEERAYDFLNALLAPSATQPLLDAGYGHSNQAAMSEIGDEALTEVGLGPIDAPVLAQLPIDGELRQRQSAEFEKIKAGF</sequence>
<comment type="subcellular location">
    <subcellularLocation>
        <location evidence="1">Periplasm</location>
    </subcellularLocation>
</comment>
<keyword evidence="3 5" id="KW-0732">Signal</keyword>
<accession>A0A1H9TB99</accession>
<keyword evidence="2" id="KW-0813">Transport</keyword>
<name>A0A1H9TB99_9RHOB</name>
<dbReference type="Proteomes" id="UP000198885">
    <property type="component" value="Unassembled WGS sequence"/>
</dbReference>
<evidence type="ECO:0000256" key="4">
    <source>
        <dbReference type="ARBA" id="ARBA00022764"/>
    </source>
</evidence>
<evidence type="ECO:0000256" key="1">
    <source>
        <dbReference type="ARBA" id="ARBA00004418"/>
    </source>
</evidence>
<dbReference type="PANTHER" id="PTHR30222">
    <property type="entry name" value="SPERMIDINE/PUTRESCINE-BINDING PERIPLASMIC PROTEIN"/>
    <property type="match status" value="1"/>
</dbReference>
<evidence type="ECO:0000256" key="2">
    <source>
        <dbReference type="ARBA" id="ARBA00022448"/>
    </source>
</evidence>
<evidence type="ECO:0000313" key="7">
    <source>
        <dbReference type="Proteomes" id="UP000198885"/>
    </source>
</evidence>
<gene>
    <name evidence="6" type="ORF">SAMN04490244_10481</name>
</gene>
<dbReference type="PRINTS" id="PR00909">
    <property type="entry name" value="SPERMDNBNDNG"/>
</dbReference>